<feature type="domain" description="Type I restriction modification DNA specificity" evidence="4">
    <location>
        <begin position="281"/>
        <end position="420"/>
    </location>
</feature>
<dbReference type="CDD" id="cd17283">
    <property type="entry name" value="RMtype1_S_Hpy180ORF7835P_TRD2-CR2_like"/>
    <property type="match status" value="1"/>
</dbReference>
<dbReference type="EMBL" id="CP075112">
    <property type="protein sequence ID" value="QVZ16614.1"/>
    <property type="molecule type" value="Genomic_DNA"/>
</dbReference>
<dbReference type="REBASE" id="488777">
    <property type="entry name" value="S.Sen59903ORF19605P"/>
</dbReference>
<dbReference type="CDD" id="cd17256">
    <property type="entry name" value="RMtype1_S_EcoJA65PI-TRD1-CR1_like"/>
    <property type="match status" value="1"/>
</dbReference>
<evidence type="ECO:0000313" key="5">
    <source>
        <dbReference type="EMBL" id="QVZ16614.1"/>
    </source>
</evidence>
<sequence>MSSNYREQWTSVGGHFPSHWQFFKLEELLENTKGIAVGVMYPGDHTAEGIPLIKVGDVKDGYIASQPSFFISPEVDEEYKRTRLNGTELLITLVGNPGDCVVVEPYMAGWNAARALAVVRLKDTGLREWLKYILLSKPAKHLIDARLNTTVQKTLNLKDIRELGIPIPPKHERDMIIKNISAIEQKKIVNSDTNQTLEQMAQALFKSWFVDFEPVKAKIAVLEAGGSQEDATLAAMTAISGKDADALAVFEREHPEQYAELKATAELFPSAMQESELGEIPVGWLVKPLGDSLEIKRGGSPRPIKDFIRPTGYPWVKIADATASTSPFLFKTSEFIKEEGLKKTVYLRKGDLILSNSATPGLPKFLQLDACIHDGWLYFPKISNYTDTYLYFLFLKIRRELVAKGNGSVFTNLKTDILREHLAVLPEYKIVNRFSVLALSYLDAIKANELTINSLSCLRDTLLPKLLSGEITLPEAEQIISEEA</sequence>
<dbReference type="Gene3D" id="3.90.220.20">
    <property type="entry name" value="DNA methylase specificity domains"/>
    <property type="match status" value="2"/>
</dbReference>
<dbReference type="GO" id="GO:0004519">
    <property type="term" value="F:endonuclease activity"/>
    <property type="evidence" value="ECO:0007669"/>
    <property type="project" value="UniProtKB-KW"/>
</dbReference>
<name>A0A8E7UZV2_SALET</name>
<keyword evidence="3" id="KW-0238">DNA-binding</keyword>
<proteinExistence type="inferred from homology"/>
<organism evidence="5">
    <name type="scientific">Salmonella enterica subsp. enterica serovar Corvallis</name>
    <dbReference type="NCBI Taxonomy" id="593905"/>
    <lineage>
        <taxon>Bacteria</taxon>
        <taxon>Pseudomonadati</taxon>
        <taxon>Pseudomonadota</taxon>
        <taxon>Gammaproteobacteria</taxon>
        <taxon>Enterobacterales</taxon>
        <taxon>Enterobacteriaceae</taxon>
        <taxon>Salmonella</taxon>
    </lineage>
</organism>
<evidence type="ECO:0000256" key="1">
    <source>
        <dbReference type="ARBA" id="ARBA00010923"/>
    </source>
</evidence>
<dbReference type="GO" id="GO:0016787">
    <property type="term" value="F:hydrolase activity"/>
    <property type="evidence" value="ECO:0007669"/>
    <property type="project" value="UniProtKB-KW"/>
</dbReference>
<dbReference type="SUPFAM" id="SSF116734">
    <property type="entry name" value="DNA methylase specificity domain"/>
    <property type="match status" value="2"/>
</dbReference>
<dbReference type="GO" id="GO:0003677">
    <property type="term" value="F:DNA binding"/>
    <property type="evidence" value="ECO:0007669"/>
    <property type="project" value="UniProtKB-KW"/>
</dbReference>
<dbReference type="PANTHER" id="PTHR30408">
    <property type="entry name" value="TYPE-1 RESTRICTION ENZYME ECOKI SPECIFICITY PROTEIN"/>
    <property type="match status" value="1"/>
</dbReference>
<dbReference type="GO" id="GO:0009307">
    <property type="term" value="P:DNA restriction-modification system"/>
    <property type="evidence" value="ECO:0007669"/>
    <property type="project" value="UniProtKB-KW"/>
</dbReference>
<keyword evidence="5" id="KW-0255">Endonuclease</keyword>
<keyword evidence="5" id="KW-0378">Hydrolase</keyword>
<dbReference type="EC" id="3.1.21.-" evidence="5"/>
<comment type="similarity">
    <text evidence="1">Belongs to the type-I restriction system S methylase family.</text>
</comment>
<accession>A0A8E7UZV2</accession>
<keyword evidence="5" id="KW-0540">Nuclease</keyword>
<reference evidence="5" key="2">
    <citation type="submission" date="2021-05" db="EMBL/GenBank/DDBJ databases">
        <title>Whole genome PacBio Sequel sequence of Salmonella enterica subsp. enterica.</title>
        <authorList>
            <person name="Hoffmann M."/>
            <person name="Balkey M."/>
            <person name="Luo Y."/>
        </authorList>
    </citation>
    <scope>NUCLEOTIDE SEQUENCE</scope>
    <source>
        <strain evidence="5">CFSAN059903</strain>
    </source>
</reference>
<dbReference type="RefSeq" id="WP_094963985.1">
    <property type="nucleotide sequence ID" value="NZ_CP075112.1"/>
</dbReference>
<keyword evidence="2" id="KW-0680">Restriction system</keyword>
<dbReference type="InterPro" id="IPR044946">
    <property type="entry name" value="Restrct_endonuc_typeI_TRD_sf"/>
</dbReference>
<evidence type="ECO:0000256" key="2">
    <source>
        <dbReference type="ARBA" id="ARBA00022747"/>
    </source>
</evidence>
<dbReference type="InterPro" id="IPR000055">
    <property type="entry name" value="Restrct_endonuc_typeI_TRD"/>
</dbReference>
<dbReference type="Pfam" id="PF01420">
    <property type="entry name" value="Methylase_S"/>
    <property type="match status" value="2"/>
</dbReference>
<reference evidence="5" key="1">
    <citation type="submission" date="2017-08" db="EMBL/GenBank/DDBJ databases">
        <authorList>
            <person name="Fashae K."/>
        </authorList>
    </citation>
    <scope>NUCLEOTIDE SEQUENCE</scope>
    <source>
        <strain evidence="5">CFSAN059903</strain>
    </source>
</reference>
<dbReference type="PANTHER" id="PTHR30408:SF12">
    <property type="entry name" value="TYPE I RESTRICTION ENZYME MJAVIII SPECIFICITY SUBUNIT"/>
    <property type="match status" value="1"/>
</dbReference>
<gene>
    <name evidence="5" type="ORF">CCO42_19610</name>
</gene>
<feature type="domain" description="Type I restriction modification DNA specificity" evidence="4">
    <location>
        <begin position="17"/>
        <end position="198"/>
    </location>
</feature>
<dbReference type="InterPro" id="IPR052021">
    <property type="entry name" value="Type-I_RS_S_subunit"/>
</dbReference>
<protein>
    <submittedName>
        <fullName evidence="5">Restriction endonuclease subunit S</fullName>
        <ecNumber evidence="5">3.1.21.-</ecNumber>
    </submittedName>
</protein>
<evidence type="ECO:0000256" key="3">
    <source>
        <dbReference type="ARBA" id="ARBA00023125"/>
    </source>
</evidence>
<dbReference type="AlphaFoldDB" id="A0A8E7UZV2"/>
<evidence type="ECO:0000259" key="4">
    <source>
        <dbReference type="Pfam" id="PF01420"/>
    </source>
</evidence>